<accession>M4C0K7</accession>
<organism evidence="2 3">
    <name type="scientific">Hyaloperonospora arabidopsidis (strain Emoy2)</name>
    <name type="common">Downy mildew agent</name>
    <name type="synonym">Peronospora arabidopsidis</name>
    <dbReference type="NCBI Taxonomy" id="559515"/>
    <lineage>
        <taxon>Eukaryota</taxon>
        <taxon>Sar</taxon>
        <taxon>Stramenopiles</taxon>
        <taxon>Oomycota</taxon>
        <taxon>Peronosporomycetes</taxon>
        <taxon>Peronosporales</taxon>
        <taxon>Peronosporaceae</taxon>
        <taxon>Hyaloperonospora</taxon>
    </lineage>
</organism>
<dbReference type="HOGENOM" id="CLU_2268992_0_0_1"/>
<name>M4C0K7_HYAAE</name>
<dbReference type="Proteomes" id="UP000011713">
    <property type="component" value="Unassembled WGS sequence"/>
</dbReference>
<dbReference type="AlphaFoldDB" id="M4C0K7"/>
<evidence type="ECO:0000313" key="2">
    <source>
        <dbReference type="EnsemblProtists" id="HpaP812457"/>
    </source>
</evidence>
<protein>
    <submittedName>
        <fullName evidence="2">Uncharacterized protein</fullName>
    </submittedName>
</protein>
<dbReference type="VEuPathDB" id="FungiDB:HpaG812457"/>
<dbReference type="InParanoid" id="M4C0K7"/>
<evidence type="ECO:0000256" key="1">
    <source>
        <dbReference type="SAM" id="MobiDB-lite"/>
    </source>
</evidence>
<keyword evidence="3" id="KW-1185">Reference proteome</keyword>
<sequence>MATALRARGVADVIMAALEADDAIDLSRDVQVRSFLQFLQFLQRFGHLSYDTLECIARNPESGIELSYRRRLRCVTCMLSKQTKPPRARKKAEPTRQLNGSEA</sequence>
<reference evidence="2" key="2">
    <citation type="submission" date="2015-06" db="UniProtKB">
        <authorList>
            <consortium name="EnsemblProtists"/>
        </authorList>
    </citation>
    <scope>IDENTIFICATION</scope>
    <source>
        <strain evidence="2">Emoy2</strain>
    </source>
</reference>
<dbReference type="EMBL" id="JH598077">
    <property type="status" value="NOT_ANNOTATED_CDS"/>
    <property type="molecule type" value="Genomic_DNA"/>
</dbReference>
<reference evidence="3" key="1">
    <citation type="journal article" date="2010" name="Science">
        <title>Signatures of adaptation to obligate biotrophy in the Hyaloperonospora arabidopsidis genome.</title>
        <authorList>
            <person name="Baxter L."/>
            <person name="Tripathy S."/>
            <person name="Ishaque N."/>
            <person name="Boot N."/>
            <person name="Cabral A."/>
            <person name="Kemen E."/>
            <person name="Thines M."/>
            <person name="Ah-Fong A."/>
            <person name="Anderson R."/>
            <person name="Badejoko W."/>
            <person name="Bittner-Eddy P."/>
            <person name="Boore J.L."/>
            <person name="Chibucos M.C."/>
            <person name="Coates M."/>
            <person name="Dehal P."/>
            <person name="Delehaunty K."/>
            <person name="Dong S."/>
            <person name="Downton P."/>
            <person name="Dumas B."/>
            <person name="Fabro G."/>
            <person name="Fronick C."/>
            <person name="Fuerstenberg S.I."/>
            <person name="Fulton L."/>
            <person name="Gaulin E."/>
            <person name="Govers F."/>
            <person name="Hughes L."/>
            <person name="Humphray S."/>
            <person name="Jiang R.H."/>
            <person name="Judelson H."/>
            <person name="Kamoun S."/>
            <person name="Kyung K."/>
            <person name="Meijer H."/>
            <person name="Minx P."/>
            <person name="Morris P."/>
            <person name="Nelson J."/>
            <person name="Phuntumart V."/>
            <person name="Qutob D."/>
            <person name="Rehmany A."/>
            <person name="Rougon-Cardoso A."/>
            <person name="Ryden P."/>
            <person name="Torto-Alalibo T."/>
            <person name="Studholme D."/>
            <person name="Wang Y."/>
            <person name="Win J."/>
            <person name="Wood J."/>
            <person name="Clifton S.W."/>
            <person name="Rogers J."/>
            <person name="Van den Ackerveken G."/>
            <person name="Jones J.D."/>
            <person name="McDowell J.M."/>
            <person name="Beynon J."/>
            <person name="Tyler B.M."/>
        </authorList>
    </citation>
    <scope>NUCLEOTIDE SEQUENCE [LARGE SCALE GENOMIC DNA]</scope>
    <source>
        <strain evidence="3">Emoy2</strain>
    </source>
</reference>
<evidence type="ECO:0000313" key="3">
    <source>
        <dbReference type="Proteomes" id="UP000011713"/>
    </source>
</evidence>
<dbReference type="EnsemblProtists" id="HpaT812457">
    <property type="protein sequence ID" value="HpaP812457"/>
    <property type="gene ID" value="HpaG812457"/>
</dbReference>
<dbReference type="STRING" id="559515.M4C0K7"/>
<proteinExistence type="predicted"/>
<feature type="region of interest" description="Disordered" evidence="1">
    <location>
        <begin position="82"/>
        <end position="103"/>
    </location>
</feature>